<feature type="transmembrane region" description="Helical" evidence="1">
    <location>
        <begin position="198"/>
        <end position="220"/>
    </location>
</feature>
<dbReference type="Pfam" id="PF07670">
    <property type="entry name" value="Gate"/>
    <property type="match status" value="1"/>
</dbReference>
<feature type="transmembrane region" description="Helical" evidence="1">
    <location>
        <begin position="383"/>
        <end position="404"/>
    </location>
</feature>
<dbReference type="InterPro" id="IPR011642">
    <property type="entry name" value="Gate_dom"/>
</dbReference>
<feature type="transmembrane region" description="Helical" evidence="1">
    <location>
        <begin position="122"/>
        <end position="151"/>
    </location>
</feature>
<feature type="transmembrane region" description="Helical" evidence="1">
    <location>
        <begin position="43"/>
        <end position="63"/>
    </location>
</feature>
<comment type="caution">
    <text evidence="3">The sequence shown here is derived from an EMBL/GenBank/DDBJ whole genome shotgun (WGS) entry which is preliminary data.</text>
</comment>
<feature type="transmembrane region" description="Helical" evidence="1">
    <location>
        <begin position="226"/>
        <end position="244"/>
    </location>
</feature>
<keyword evidence="1" id="KW-0472">Membrane</keyword>
<accession>A0A1C3EF33</accession>
<dbReference type="OrthoDB" id="1633380at2"/>
<gene>
    <name evidence="3" type="ORF">A8L45_15165</name>
</gene>
<dbReference type="STRING" id="1080227.A8L45_15165"/>
<keyword evidence="4" id="KW-1185">Reference proteome</keyword>
<organism evidence="3 4">
    <name type="scientific">Veronia pacifica</name>
    <dbReference type="NCBI Taxonomy" id="1080227"/>
    <lineage>
        <taxon>Bacteria</taxon>
        <taxon>Pseudomonadati</taxon>
        <taxon>Pseudomonadota</taxon>
        <taxon>Gammaproteobacteria</taxon>
        <taxon>Vibrionales</taxon>
        <taxon>Vibrionaceae</taxon>
        <taxon>Veronia</taxon>
    </lineage>
</organism>
<dbReference type="EMBL" id="LYBM01000029">
    <property type="protein sequence ID" value="ODA31848.1"/>
    <property type="molecule type" value="Genomic_DNA"/>
</dbReference>
<reference evidence="3 4" key="1">
    <citation type="submission" date="2016-05" db="EMBL/GenBank/DDBJ databases">
        <title>Genomic Taxonomy of the Vibrionaceae.</title>
        <authorList>
            <person name="Gomez-Gil B."/>
            <person name="Enciso-Ibarra J."/>
        </authorList>
    </citation>
    <scope>NUCLEOTIDE SEQUENCE [LARGE SCALE GENOMIC DNA]</scope>
    <source>
        <strain evidence="3 4">CAIM 1920</strain>
    </source>
</reference>
<proteinExistence type="predicted"/>
<feature type="transmembrane region" description="Helical" evidence="1">
    <location>
        <begin position="305"/>
        <end position="325"/>
    </location>
</feature>
<evidence type="ECO:0000256" key="1">
    <source>
        <dbReference type="SAM" id="Phobius"/>
    </source>
</evidence>
<sequence length="438" mass="47700">MFLIPSILGILLFMAPVSQNEGFTIPVAVFSKMILAALGEHSGFVVTVIIVLSAVFSTLACVFKPDWLMRNSFLSSLFIVSPVWFAVRIIGAVFVFMSYQVIGPELIVGKDTGRFIFSELLPTLLAVFLFAGMFLPLLTNFGLLEMFGAMLSRIMRPLFRLPGRSAVDCATSWLGDGSVAILMSSKQYEQGFYTEREAAVVGTTFSAVSISFSLVVIAQVGLEHMFVPFYLTVCLAGFIAAVIVPRLPPLSWKKDVLVNGEEKPSENDELPIGENVFKHGFNMAVHRASGVTSLRNVCKEGLHNAMDMLFGVLPIVMAIGTLALIVAEHTQFFAIIGMPFVPLLELLHIPEAAAASQTMVIGFADMFLPAILAADINSELTRFVVAALSVSQLIYMSEVGALLLGSRIPIKLWEMVLIFLLRTLVTLPVIAGVAHIIF</sequence>
<evidence type="ECO:0000259" key="2">
    <source>
        <dbReference type="Pfam" id="PF07670"/>
    </source>
</evidence>
<keyword evidence="1" id="KW-1133">Transmembrane helix</keyword>
<evidence type="ECO:0000313" key="3">
    <source>
        <dbReference type="EMBL" id="ODA31848.1"/>
    </source>
</evidence>
<feature type="transmembrane region" description="Helical" evidence="1">
    <location>
        <begin position="359"/>
        <end position="377"/>
    </location>
</feature>
<protein>
    <recommendedName>
        <fullName evidence="2">Nucleoside transporter/FeoB GTPase Gate domain-containing protein</fullName>
    </recommendedName>
</protein>
<name>A0A1C3EF33_9GAMM</name>
<feature type="transmembrane region" description="Helical" evidence="1">
    <location>
        <begin position="75"/>
        <end position="102"/>
    </location>
</feature>
<dbReference type="Proteomes" id="UP000094936">
    <property type="component" value="Unassembled WGS sequence"/>
</dbReference>
<feature type="transmembrane region" description="Helical" evidence="1">
    <location>
        <begin position="416"/>
        <end position="437"/>
    </location>
</feature>
<feature type="domain" description="Nucleoside transporter/FeoB GTPase Gate" evidence="2">
    <location>
        <begin position="123"/>
        <end position="221"/>
    </location>
</feature>
<keyword evidence="1" id="KW-0812">Transmembrane</keyword>
<evidence type="ECO:0000313" key="4">
    <source>
        <dbReference type="Proteomes" id="UP000094936"/>
    </source>
</evidence>
<dbReference type="AlphaFoldDB" id="A0A1C3EF33"/>